<accession>A0A4Y3VSJ2</accession>
<comment type="caution">
    <text evidence="2">The sequence shown here is derived from an EMBL/GenBank/DDBJ whole genome shotgun (WGS) entry which is preliminary data.</text>
</comment>
<evidence type="ECO:0000256" key="1">
    <source>
        <dbReference type="SAM" id="MobiDB-lite"/>
    </source>
</evidence>
<organism evidence="2 3">
    <name type="scientific">Streptomyces spinoverrucosus</name>
    <dbReference type="NCBI Taxonomy" id="284043"/>
    <lineage>
        <taxon>Bacteria</taxon>
        <taxon>Bacillati</taxon>
        <taxon>Actinomycetota</taxon>
        <taxon>Actinomycetes</taxon>
        <taxon>Kitasatosporales</taxon>
        <taxon>Streptomycetaceae</taxon>
        <taxon>Streptomyces</taxon>
    </lineage>
</organism>
<protein>
    <submittedName>
        <fullName evidence="2">Uncharacterized protein</fullName>
    </submittedName>
</protein>
<evidence type="ECO:0000313" key="3">
    <source>
        <dbReference type="Proteomes" id="UP000317881"/>
    </source>
</evidence>
<proteinExistence type="predicted"/>
<feature type="region of interest" description="Disordered" evidence="1">
    <location>
        <begin position="370"/>
        <end position="443"/>
    </location>
</feature>
<evidence type="ECO:0000313" key="2">
    <source>
        <dbReference type="EMBL" id="GEC09198.1"/>
    </source>
</evidence>
<sequence>MAEQDRARRFLLDPGATAWHSVEHQWGSGHLVTDRGGARWHAPVELRVVDGVIEADHTPLPGVRVEVRRFVHGGLLHERYSVVNSASTPLTITGLGIQTPFGDLYDGAERSLDRAVQNSLSDARGHLVLLVTDQARNPEAFGGRPVLRLAPGEAATVAWELGWYASVDDFTAATTPPAAFSAYAAQVGQPIVVEAPSVSSPDSGVTVERAAEGHYRVRASRHGTYPLDLGDGARTEALFHLPLEEVVRRRVAYITRNQRARERPGLLAHAFVPVDTRTGLTQSTNGWSDWTDGSERIAMPLLLQAAAARGVADPEQIDPLLDGWSRFARHHLLDETAAPRRGSQNWHTGPRLYDAPWPARFFHDRHRVQAGRRTSISPPASSNAASNSAAPATCPSVSRPRHWASAPAWRPPVSPTVRTATGTATGSAPTACGETSSRTTGAP</sequence>
<dbReference type="RefSeq" id="WP_141313863.1">
    <property type="nucleotide sequence ID" value="NZ_BJND01000066.1"/>
</dbReference>
<feature type="compositionally biased region" description="Polar residues" evidence="1">
    <location>
        <begin position="433"/>
        <end position="443"/>
    </location>
</feature>
<name>A0A4Y3VSJ2_9ACTN</name>
<dbReference type="EMBL" id="BJND01000066">
    <property type="protein sequence ID" value="GEC09198.1"/>
    <property type="molecule type" value="Genomic_DNA"/>
</dbReference>
<feature type="compositionally biased region" description="Low complexity" evidence="1">
    <location>
        <begin position="377"/>
        <end position="392"/>
    </location>
</feature>
<gene>
    <name evidence="2" type="ORF">SSP24_68530</name>
</gene>
<dbReference type="AlphaFoldDB" id="A0A4Y3VSJ2"/>
<dbReference type="Proteomes" id="UP000317881">
    <property type="component" value="Unassembled WGS sequence"/>
</dbReference>
<dbReference type="OrthoDB" id="1991740at2"/>
<reference evidence="2 3" key="1">
    <citation type="submission" date="2019-06" db="EMBL/GenBank/DDBJ databases">
        <title>Whole genome shotgun sequence of Streptomyces spinoverrucosus NBRC 14228.</title>
        <authorList>
            <person name="Hosoyama A."/>
            <person name="Uohara A."/>
            <person name="Ohji S."/>
            <person name="Ichikawa N."/>
        </authorList>
    </citation>
    <scope>NUCLEOTIDE SEQUENCE [LARGE SCALE GENOMIC DNA]</scope>
    <source>
        <strain evidence="2 3">NBRC 14228</strain>
    </source>
</reference>
<feature type="compositionally biased region" description="Low complexity" evidence="1">
    <location>
        <begin position="415"/>
        <end position="431"/>
    </location>
</feature>
<keyword evidence="3" id="KW-1185">Reference proteome</keyword>